<evidence type="ECO:0000256" key="1">
    <source>
        <dbReference type="ARBA" id="ARBA00022729"/>
    </source>
</evidence>
<evidence type="ECO:0000313" key="4">
    <source>
        <dbReference type="EMBL" id="ROI13272.1"/>
    </source>
</evidence>
<comment type="caution">
    <text evidence="4">The sequence shown here is derived from an EMBL/GenBank/DDBJ whole genome shotgun (WGS) entry which is preliminary data.</text>
</comment>
<evidence type="ECO:0000256" key="2">
    <source>
        <dbReference type="SAM" id="SignalP"/>
    </source>
</evidence>
<dbReference type="Proteomes" id="UP000267623">
    <property type="component" value="Unassembled WGS sequence"/>
</dbReference>
<sequence length="276" mass="29511">MKKINFLNVTIGTLLSISAFAQTTFVQWNFNSQNTTPNVGSGTVALVGGTTQTYAAGSPTDPITGSANQAYNTTTYAAQSTGDKTRGVQFNISTVGYKDIILSYDQRLSNTANKTYVVQYSTDNTAWTDFYTFTANDGGDKWYQPIVDLSSVTALNDNASVGIRVVSALTGGVYTAATSGSNYATTGTVRYDMVTFAGTSLLAVNETQKGKSQLYPNPVNANENVTFGKATDYEVFSVNGQLLKSGKNTKSFSTSNLSKGVYIIKTNEGTQKLIVK</sequence>
<dbReference type="NCBIfam" id="TIGR04183">
    <property type="entry name" value="Por_Secre_tail"/>
    <property type="match status" value="1"/>
</dbReference>
<reference evidence="5" key="1">
    <citation type="submission" date="2018-11" db="EMBL/GenBank/DDBJ databases">
        <title>Proposal to divide the Flavobacteriaceae and reorganize its genera based on Amino Acid Identity values calculated from whole genome sequences.</title>
        <authorList>
            <person name="Nicholson A.C."/>
            <person name="Gulvik C.A."/>
            <person name="Whitney A.M."/>
            <person name="Humrighouse B.W."/>
            <person name="Bell M."/>
            <person name="Holmes B."/>
            <person name="Steigerwalt A."/>
            <person name="Villarma A."/>
            <person name="Sheth M."/>
            <person name="Batra D."/>
            <person name="Pryor J."/>
            <person name="Bernardet J.-F."/>
            <person name="Hugo C."/>
            <person name="Kampfer P."/>
            <person name="Newman J."/>
            <person name="Mcquiston J."/>
        </authorList>
    </citation>
    <scope>NUCLEOTIDE SEQUENCE [LARGE SCALE GENOMIC DNA]</scope>
    <source>
        <strain evidence="5">DSM 22165</strain>
    </source>
</reference>
<dbReference type="EMBL" id="RJTU01000061">
    <property type="protein sequence ID" value="ROI13272.1"/>
    <property type="molecule type" value="Genomic_DNA"/>
</dbReference>
<feature type="domain" description="Secretion system C-terminal sorting" evidence="3">
    <location>
        <begin position="214"/>
        <end position="275"/>
    </location>
</feature>
<dbReference type="InterPro" id="IPR026444">
    <property type="entry name" value="Secre_tail"/>
</dbReference>
<reference evidence="5" key="2">
    <citation type="submission" date="2018-11" db="EMBL/GenBank/DDBJ databases">
        <title>Proposal to divide the Flavobacteriaceae and reorganize its genera based on Amino Acid Identity values calculated from whole genome sequences.</title>
        <authorList>
            <person name="Nicholson A.C."/>
            <person name="Gulvik C.A."/>
            <person name="Whitney A.M."/>
            <person name="Humrighouse B.W."/>
            <person name="Bell M."/>
            <person name="Holmes B."/>
            <person name="Steigerwalt A."/>
            <person name="Villarma A."/>
            <person name="Sheth M."/>
            <person name="Batra D."/>
            <person name="Pryor J."/>
            <person name="Bernardet J.-F."/>
            <person name="Hugo C."/>
            <person name="Kampfer P."/>
            <person name="Newman J."/>
            <person name="Mcquiston J.R."/>
        </authorList>
    </citation>
    <scope>NUCLEOTIDE SEQUENCE [LARGE SCALE GENOMIC DNA]</scope>
    <source>
        <strain evidence="5">DSM 22165</strain>
    </source>
</reference>
<organism evidence="4 5">
    <name type="scientific">Epilithonimonas hominis</name>
    <dbReference type="NCBI Taxonomy" id="420404"/>
    <lineage>
        <taxon>Bacteria</taxon>
        <taxon>Pseudomonadati</taxon>
        <taxon>Bacteroidota</taxon>
        <taxon>Flavobacteriia</taxon>
        <taxon>Flavobacteriales</taxon>
        <taxon>Weeksellaceae</taxon>
        <taxon>Chryseobacterium group</taxon>
        <taxon>Epilithonimonas</taxon>
    </lineage>
</organism>
<feature type="chain" id="PRO_5018214342" evidence="2">
    <location>
        <begin position="22"/>
        <end position="276"/>
    </location>
</feature>
<name>A0A3N0X7E6_9FLAO</name>
<evidence type="ECO:0000313" key="5">
    <source>
        <dbReference type="Proteomes" id="UP000267623"/>
    </source>
</evidence>
<keyword evidence="1 2" id="KW-0732">Signal</keyword>
<accession>A0A3N0X7E6</accession>
<dbReference type="Pfam" id="PF18962">
    <property type="entry name" value="Por_Secre_tail"/>
    <property type="match status" value="1"/>
</dbReference>
<gene>
    <name evidence="4" type="ORF">EGH73_09110</name>
</gene>
<evidence type="ECO:0000259" key="3">
    <source>
        <dbReference type="Pfam" id="PF18962"/>
    </source>
</evidence>
<protein>
    <submittedName>
        <fullName evidence="4">T9SS C-terminal target domain-containing protein</fullName>
    </submittedName>
</protein>
<dbReference type="AlphaFoldDB" id="A0A3N0X7E6"/>
<proteinExistence type="predicted"/>
<dbReference type="RefSeq" id="WP_123281562.1">
    <property type="nucleotide sequence ID" value="NZ_DALZAR010000017.1"/>
</dbReference>
<feature type="signal peptide" evidence="2">
    <location>
        <begin position="1"/>
        <end position="21"/>
    </location>
</feature>